<evidence type="ECO:0000256" key="5">
    <source>
        <dbReference type="ARBA" id="ARBA00022723"/>
    </source>
</evidence>
<dbReference type="PANTHER" id="PTHR11705:SF140">
    <property type="entry name" value="FI02848P-RELATED"/>
    <property type="match status" value="1"/>
</dbReference>
<dbReference type="Pfam" id="PF00246">
    <property type="entry name" value="Peptidase_M14"/>
    <property type="match status" value="1"/>
</dbReference>
<dbReference type="Proteomes" id="UP001314205">
    <property type="component" value="Unassembled WGS sequence"/>
</dbReference>
<keyword evidence="7" id="KW-0378">Hydrolase</keyword>
<dbReference type="InterPro" id="IPR000834">
    <property type="entry name" value="Peptidase_M14"/>
</dbReference>
<evidence type="ECO:0000256" key="4">
    <source>
        <dbReference type="ARBA" id="ARBA00022670"/>
    </source>
</evidence>
<dbReference type="SUPFAM" id="SSF53187">
    <property type="entry name" value="Zn-dependent exopeptidases"/>
    <property type="match status" value="1"/>
</dbReference>
<feature type="active site" description="Proton donor/acceptor" evidence="11">
    <location>
        <position position="382"/>
    </location>
</feature>
<evidence type="ECO:0000256" key="8">
    <source>
        <dbReference type="ARBA" id="ARBA00022833"/>
    </source>
</evidence>
<accession>A0AAV1L4G0</accession>
<evidence type="ECO:0000256" key="10">
    <source>
        <dbReference type="ARBA" id="ARBA00023157"/>
    </source>
</evidence>
<organism evidence="14 15">
    <name type="scientific">Parnassius mnemosyne</name>
    <name type="common">clouded apollo</name>
    <dbReference type="NCBI Taxonomy" id="213953"/>
    <lineage>
        <taxon>Eukaryota</taxon>
        <taxon>Metazoa</taxon>
        <taxon>Ecdysozoa</taxon>
        <taxon>Arthropoda</taxon>
        <taxon>Hexapoda</taxon>
        <taxon>Insecta</taxon>
        <taxon>Pterygota</taxon>
        <taxon>Neoptera</taxon>
        <taxon>Endopterygota</taxon>
        <taxon>Lepidoptera</taxon>
        <taxon>Glossata</taxon>
        <taxon>Ditrysia</taxon>
        <taxon>Papilionoidea</taxon>
        <taxon>Papilionidae</taxon>
        <taxon>Parnassiinae</taxon>
        <taxon>Parnassini</taxon>
        <taxon>Parnassius</taxon>
        <taxon>Driopa</taxon>
    </lineage>
</organism>
<dbReference type="InterPro" id="IPR036990">
    <property type="entry name" value="M14A-like_propep"/>
</dbReference>
<keyword evidence="6 12" id="KW-0732">Signal</keyword>
<dbReference type="AlphaFoldDB" id="A0AAV1L4G0"/>
<dbReference type="Gene3D" id="3.30.70.340">
    <property type="entry name" value="Metallocarboxypeptidase-like"/>
    <property type="match status" value="1"/>
</dbReference>
<name>A0AAV1L4G0_9NEOP</name>
<keyword evidence="9" id="KW-0482">Metalloprotease</keyword>
<evidence type="ECO:0000256" key="1">
    <source>
        <dbReference type="ARBA" id="ARBA00001947"/>
    </source>
</evidence>
<evidence type="ECO:0000256" key="6">
    <source>
        <dbReference type="ARBA" id="ARBA00022729"/>
    </source>
</evidence>
<dbReference type="EMBL" id="CAVLGL010000083">
    <property type="protein sequence ID" value="CAK1588932.1"/>
    <property type="molecule type" value="Genomic_DNA"/>
</dbReference>
<dbReference type="InterPro" id="IPR003146">
    <property type="entry name" value="M14A_act_pep"/>
</dbReference>
<dbReference type="PROSITE" id="PS52035">
    <property type="entry name" value="PEPTIDASE_M14"/>
    <property type="match status" value="1"/>
</dbReference>
<comment type="similarity">
    <text evidence="2 11">Belongs to the peptidase M14 family.</text>
</comment>
<evidence type="ECO:0000256" key="11">
    <source>
        <dbReference type="PROSITE-ProRule" id="PRU01379"/>
    </source>
</evidence>
<dbReference type="SMART" id="SM00631">
    <property type="entry name" value="Zn_pept"/>
    <property type="match status" value="1"/>
</dbReference>
<dbReference type="Gene3D" id="3.40.630.10">
    <property type="entry name" value="Zn peptidases"/>
    <property type="match status" value="1"/>
</dbReference>
<feature type="signal peptide" evidence="12">
    <location>
        <begin position="1"/>
        <end position="15"/>
    </location>
</feature>
<evidence type="ECO:0000313" key="14">
    <source>
        <dbReference type="EMBL" id="CAK1588932.1"/>
    </source>
</evidence>
<keyword evidence="4" id="KW-0645">Protease</keyword>
<gene>
    <name evidence="14" type="ORF">PARMNEM_LOCUS9504</name>
</gene>
<keyword evidence="10" id="KW-1015">Disulfide bond</keyword>
<protein>
    <recommendedName>
        <fullName evidence="13">Peptidase M14 domain-containing protein</fullName>
    </recommendedName>
</protein>
<dbReference type="PRINTS" id="PR00765">
    <property type="entry name" value="CRBOXYPTASEA"/>
</dbReference>
<keyword evidence="3" id="KW-0121">Carboxypeptidase</keyword>
<dbReference type="GO" id="GO:0005615">
    <property type="term" value="C:extracellular space"/>
    <property type="evidence" value="ECO:0007669"/>
    <property type="project" value="TreeGrafter"/>
</dbReference>
<evidence type="ECO:0000256" key="7">
    <source>
        <dbReference type="ARBA" id="ARBA00022801"/>
    </source>
</evidence>
<feature type="domain" description="Peptidase M14" evidence="13">
    <location>
        <begin position="120"/>
        <end position="418"/>
    </location>
</feature>
<keyword evidence="15" id="KW-1185">Reference proteome</keyword>
<dbReference type="SUPFAM" id="SSF54897">
    <property type="entry name" value="Protease propeptides/inhibitors"/>
    <property type="match status" value="1"/>
</dbReference>
<dbReference type="GO" id="GO:0006508">
    <property type="term" value="P:proteolysis"/>
    <property type="evidence" value="ECO:0007669"/>
    <property type="project" value="UniProtKB-KW"/>
</dbReference>
<evidence type="ECO:0000256" key="9">
    <source>
        <dbReference type="ARBA" id="ARBA00023049"/>
    </source>
</evidence>
<reference evidence="14 15" key="1">
    <citation type="submission" date="2023-11" db="EMBL/GenBank/DDBJ databases">
        <authorList>
            <person name="Hedman E."/>
            <person name="Englund M."/>
            <person name="Stromberg M."/>
            <person name="Nyberg Akerstrom W."/>
            <person name="Nylinder S."/>
            <person name="Jareborg N."/>
            <person name="Kallberg Y."/>
            <person name="Kronander E."/>
        </authorList>
    </citation>
    <scope>NUCLEOTIDE SEQUENCE [LARGE SCALE GENOMIC DNA]</scope>
</reference>
<keyword evidence="8" id="KW-0862">Zinc</keyword>
<comment type="caution">
    <text evidence="14">The sequence shown here is derived from an EMBL/GenBank/DDBJ whole genome shotgun (WGS) entry which is preliminary data.</text>
</comment>
<sequence length="425" mass="48332">MKASALLLLFAVANAKHEQYQGWKSYFVKPSNRVQLEVLGSVVQNYGVDFLSNPAVERNGLALVKPELHEEFIKLLEDHGIAYKLHAEDVKAQLDIDDKLFETRRRESSGKKNERIPFDYYPELEEINEYLEYVAEQYPNLVTIVYPGYTFEGRELKYLKISTTNFEDEDKPIILIDGGFFGRDWITSATVLFAIYNLTQTDMLHDYDWILLPVVNPDGYKYSFTNDRFWIKTRSTDQHLFSTLCPGVNANRNFNFFWNTLDTSYTPCADNYAGNKPLSERETFVLRFSLDEFIPRIVLYISMHSYGSLILYPWGNDGSLSNHAFALQSVGVAMADTIYANSLPDFPRYIVGNSVLVTGIKTSGTAVDYAHKLGTPLSFNLELPGIGEGTEGFHLDPKYIEQVAKETWAGIVVGARRAAELFGRT</sequence>
<dbReference type="GO" id="GO:0008270">
    <property type="term" value="F:zinc ion binding"/>
    <property type="evidence" value="ECO:0007669"/>
    <property type="project" value="InterPro"/>
</dbReference>
<evidence type="ECO:0000313" key="15">
    <source>
        <dbReference type="Proteomes" id="UP001314205"/>
    </source>
</evidence>
<comment type="cofactor">
    <cofactor evidence="1">
        <name>Zn(2+)</name>
        <dbReference type="ChEBI" id="CHEBI:29105"/>
    </cofactor>
</comment>
<keyword evidence="5" id="KW-0479">Metal-binding</keyword>
<evidence type="ECO:0000256" key="3">
    <source>
        <dbReference type="ARBA" id="ARBA00022645"/>
    </source>
</evidence>
<dbReference type="FunFam" id="3.40.630.10:FF:000084">
    <property type="entry name" value="Carboxypeptidase B2"/>
    <property type="match status" value="1"/>
</dbReference>
<proteinExistence type="inferred from homology"/>
<dbReference type="GO" id="GO:0004181">
    <property type="term" value="F:metallocarboxypeptidase activity"/>
    <property type="evidence" value="ECO:0007669"/>
    <property type="project" value="InterPro"/>
</dbReference>
<evidence type="ECO:0000256" key="2">
    <source>
        <dbReference type="ARBA" id="ARBA00005988"/>
    </source>
</evidence>
<dbReference type="PANTHER" id="PTHR11705">
    <property type="entry name" value="PROTEASE FAMILY M14 CARBOXYPEPTIDASE A,B"/>
    <property type="match status" value="1"/>
</dbReference>
<feature type="chain" id="PRO_5043976470" description="Peptidase M14 domain-containing protein" evidence="12">
    <location>
        <begin position="16"/>
        <end position="425"/>
    </location>
</feature>
<dbReference type="Pfam" id="PF02244">
    <property type="entry name" value="Propep_M14"/>
    <property type="match status" value="1"/>
</dbReference>
<evidence type="ECO:0000256" key="12">
    <source>
        <dbReference type="SAM" id="SignalP"/>
    </source>
</evidence>
<evidence type="ECO:0000259" key="13">
    <source>
        <dbReference type="PROSITE" id="PS52035"/>
    </source>
</evidence>